<keyword evidence="9" id="KW-1133">Transmembrane helix</keyword>
<reference evidence="15" key="1">
    <citation type="submission" date="2022-05" db="EMBL/GenBank/DDBJ databases">
        <title>The Musa troglodytarum L. genome provides insights into the mechanism of non-climacteric behaviour and enrichment of carotenoids.</title>
        <authorList>
            <person name="Wang J."/>
        </authorList>
    </citation>
    <scope>NUCLEOTIDE SEQUENCE</scope>
    <source>
        <tissue evidence="15">Leaf</tissue>
    </source>
</reference>
<dbReference type="SUPFAM" id="SSF52467">
    <property type="entry name" value="DHS-like NAD/FAD-binding domain"/>
    <property type="match status" value="1"/>
</dbReference>
<evidence type="ECO:0000256" key="8">
    <source>
        <dbReference type="ARBA" id="ARBA00022824"/>
    </source>
</evidence>
<dbReference type="EMBL" id="CP097508">
    <property type="protein sequence ID" value="URE12883.1"/>
    <property type="molecule type" value="Genomic_DNA"/>
</dbReference>
<evidence type="ECO:0000256" key="13">
    <source>
        <dbReference type="ARBA" id="ARBA00038101"/>
    </source>
</evidence>
<feature type="compositionally biased region" description="Low complexity" evidence="14">
    <location>
        <begin position="446"/>
        <end position="457"/>
    </location>
</feature>
<evidence type="ECO:0000256" key="1">
    <source>
        <dbReference type="ARBA" id="ARBA00001911"/>
    </source>
</evidence>
<organism evidence="15 16">
    <name type="scientific">Musa troglodytarum</name>
    <name type="common">fe'i banana</name>
    <dbReference type="NCBI Taxonomy" id="320322"/>
    <lineage>
        <taxon>Eukaryota</taxon>
        <taxon>Viridiplantae</taxon>
        <taxon>Streptophyta</taxon>
        <taxon>Embryophyta</taxon>
        <taxon>Tracheophyta</taxon>
        <taxon>Spermatophyta</taxon>
        <taxon>Magnoliopsida</taxon>
        <taxon>Liliopsida</taxon>
        <taxon>Zingiberales</taxon>
        <taxon>Musaceae</taxon>
        <taxon>Musa</taxon>
    </lineage>
</organism>
<dbReference type="SUPFAM" id="SSF81901">
    <property type="entry name" value="HCP-like"/>
    <property type="match status" value="4"/>
</dbReference>
<dbReference type="PANTHER" id="PTHR45084:SF1">
    <property type="entry name" value="ERAD-ASSOCIATED E3 UBIQUITIN-PROTEIN LIGASE COMPONENT HRD3A-RELATED"/>
    <property type="match status" value="1"/>
</dbReference>
<dbReference type="GO" id="GO:0005789">
    <property type="term" value="C:endoplasmic reticulum membrane"/>
    <property type="evidence" value="ECO:0007669"/>
    <property type="project" value="UniProtKB-SubCell"/>
</dbReference>
<sequence length="1098" mass="122239">MVMKSPFSYRAGAAPATNLAEGKKDPRLGHQTLGFRRGDMEGGAAGEQRDRETLDAVRSVVFKPSVSLEEKRFPRVQGYDFNRGCDLIGLLDSMSSTGFQASNLGDAIDVINQMIDWRLSHDAPTEDCSEEERNLAYRQSVTCKIFLGFTSNLVSSGIREIIRFLVQHRMVEVLVTTAGGIEEDLIKCLAPTYKGDFSLPGSYLRSKGLNRIGNLLVPNDNYCKFEDWIMPILDQMLLEQTTENVVWTPSKVIARLGKEINDESSYLYWAYKNNVSVYCPALTDGSLGDMLYCHSVRNPGLLIDIVQDIRAMNGEAIHVGLRKTGVIILGGGLPKHHICNANMFRNGADYAVYVNTAQEFDGSDSGAQPDEAISWGKIKGSAKTIKAFLALANPPRSFPHTRFTMRRRAIHFALLLLHLLLSLSLLASSLRPRPLVLVITNEDFTDSSSPPSTSAITDDSDRSDDSAEWDEFGDPESSAAATGDYDPGSWLPFIESASSPPSLANSSSDPLEALYSSGVRHMITAASSSDPADMEDAAAEIEAAASAGFPHAQSALGFLYGTGLMRPQSRSKSFLYHHFAAEGGNMQSKMVLAYTYFRQDMYEKAVKLYAELAEAAVASFLISKEPPVIEPIRIHSGTEENKDALRKSRGEADEDFQINEYQALKGNSAAMYRIGLLYYYGLRGVRRDHAKALHWFSKAVEKGDPRAMELLGEMYARGAGVERNYTKAFEWLTLASKHKYYSAYNGLGYLYVKGYGVEKKNYTKAREYFEKAAENKEPGGHYNLGVLYLKGIGVKRDVAAACKLFLTAANAGQPKALYQVARLFQKGIGLKKNLQMATYLYKTVAERGPWSSLSRWALESYLKGDVGKSLLLYSRIAELGYEVAQSNAAWILDKYGEQSICIGESGFCTDTERHLRAHTLWWQASEQGNEHAALLIGDAYYYGRGTDRDYERAAEAYMHAHSQANAQAMFNLGYMHEHGQGLPLDLHLAKRYYDQALETDPAAKLPVKLALTSLWIRKNYADSFLVKTIDSLPQAYPRLEAWVDEVLMDEGNVTILTLFACLLTKLNFDNESPTKARSYNYRSSDFYSSLNIYHFWKT</sequence>
<dbReference type="OrthoDB" id="27934at2759"/>
<evidence type="ECO:0000256" key="4">
    <source>
        <dbReference type="ARBA" id="ARBA00022679"/>
    </source>
</evidence>
<dbReference type="FunFam" id="1.25.40.10:FF:001837">
    <property type="entry name" value="ERAD-associated E3 ubiquitin-protein ligase component HRD3A"/>
    <property type="match status" value="1"/>
</dbReference>
<dbReference type="FunFam" id="3.40.910.10:FF:000002">
    <property type="entry name" value="Deoxyhypusine synthase"/>
    <property type="match status" value="1"/>
</dbReference>
<feature type="region of interest" description="Disordered" evidence="14">
    <location>
        <begin position="15"/>
        <end position="51"/>
    </location>
</feature>
<dbReference type="InterPro" id="IPR011990">
    <property type="entry name" value="TPR-like_helical_dom_sf"/>
</dbReference>
<evidence type="ECO:0000313" key="16">
    <source>
        <dbReference type="Proteomes" id="UP001055439"/>
    </source>
</evidence>
<dbReference type="Gene3D" id="1.25.40.10">
    <property type="entry name" value="Tetratricopeptide repeat domain"/>
    <property type="match status" value="2"/>
</dbReference>
<evidence type="ECO:0000256" key="5">
    <source>
        <dbReference type="ARBA" id="ARBA00022692"/>
    </source>
</evidence>
<comment type="cofactor">
    <cofactor evidence="1">
        <name>NAD(+)</name>
        <dbReference type="ChEBI" id="CHEBI:57540"/>
    </cofactor>
</comment>
<dbReference type="AlphaFoldDB" id="A0A9E7GGY5"/>
<dbReference type="NCBIfam" id="TIGR00321">
    <property type="entry name" value="dhys"/>
    <property type="match status" value="1"/>
</dbReference>
<keyword evidence="8" id="KW-0256">Endoplasmic reticulum</keyword>
<gene>
    <name evidence="15" type="ORF">MUK42_23480</name>
</gene>
<evidence type="ECO:0000256" key="12">
    <source>
        <dbReference type="ARBA" id="ARBA00023180"/>
    </source>
</evidence>
<dbReference type="InterPro" id="IPR029035">
    <property type="entry name" value="DHS-like_NAD/FAD-binding_dom"/>
</dbReference>
<keyword evidence="16" id="KW-1185">Reference proteome</keyword>
<keyword evidence="12" id="KW-0325">Glycoprotein</keyword>
<accession>A0A9E7GGY5</accession>
<dbReference type="Pfam" id="PF08238">
    <property type="entry name" value="Sel1"/>
    <property type="match status" value="8"/>
</dbReference>
<keyword evidence="7" id="KW-0677">Repeat</keyword>
<comment type="similarity">
    <text evidence="13">Belongs to the sel-1 family.</text>
</comment>
<evidence type="ECO:0000256" key="7">
    <source>
        <dbReference type="ARBA" id="ARBA00022737"/>
    </source>
</evidence>
<dbReference type="GO" id="GO:0036503">
    <property type="term" value="P:ERAD pathway"/>
    <property type="evidence" value="ECO:0007669"/>
    <property type="project" value="InterPro"/>
</dbReference>
<keyword evidence="4" id="KW-0808">Transferase</keyword>
<name>A0A9E7GGY5_9LILI</name>
<protein>
    <submittedName>
        <fullName evidence="15">Protein sel-1</fullName>
    </submittedName>
</protein>
<dbReference type="InterPro" id="IPR036982">
    <property type="entry name" value="Deoxyhypusine_synthase_sf"/>
</dbReference>
<comment type="similarity">
    <text evidence="3">Belongs to the deoxyhypusine synthase family.</text>
</comment>
<evidence type="ECO:0000256" key="2">
    <source>
        <dbReference type="ARBA" id="ARBA00004389"/>
    </source>
</evidence>
<comment type="subcellular location">
    <subcellularLocation>
        <location evidence="2">Endoplasmic reticulum membrane</location>
        <topology evidence="2">Single-pass membrane protein</topology>
    </subcellularLocation>
</comment>
<dbReference type="InterPro" id="IPR044623">
    <property type="entry name" value="HRD3"/>
</dbReference>
<evidence type="ECO:0000313" key="15">
    <source>
        <dbReference type="EMBL" id="URE12883.1"/>
    </source>
</evidence>
<evidence type="ECO:0000256" key="9">
    <source>
        <dbReference type="ARBA" id="ARBA00022989"/>
    </source>
</evidence>
<dbReference type="SMART" id="SM00671">
    <property type="entry name" value="SEL1"/>
    <property type="match status" value="8"/>
</dbReference>
<feature type="non-terminal residue" evidence="15">
    <location>
        <position position="1098"/>
    </location>
</feature>
<keyword evidence="6" id="KW-0732">Signal</keyword>
<evidence type="ECO:0000256" key="10">
    <source>
        <dbReference type="ARBA" id="ARBA00023027"/>
    </source>
</evidence>
<evidence type="ECO:0000256" key="14">
    <source>
        <dbReference type="SAM" id="MobiDB-lite"/>
    </source>
</evidence>
<feature type="region of interest" description="Disordered" evidence="14">
    <location>
        <begin position="443"/>
        <end position="481"/>
    </location>
</feature>
<evidence type="ECO:0000256" key="6">
    <source>
        <dbReference type="ARBA" id="ARBA00022729"/>
    </source>
</evidence>
<keyword evidence="11" id="KW-0472">Membrane</keyword>
<dbReference type="PANTHER" id="PTHR45084">
    <property type="entry name" value="ERAD-ASSOCIATED E3 UBIQUITIN-PROTEIN LIGASE COMPONENT HRD3A-RELATED"/>
    <property type="match status" value="1"/>
</dbReference>
<dbReference type="InterPro" id="IPR002773">
    <property type="entry name" value="Deoxyhypusine_synthase"/>
</dbReference>
<proteinExistence type="inferred from homology"/>
<dbReference type="Gene3D" id="3.40.910.10">
    <property type="entry name" value="Deoxyhypusine synthase"/>
    <property type="match status" value="1"/>
</dbReference>
<keyword evidence="10" id="KW-0520">NAD</keyword>
<evidence type="ECO:0000256" key="3">
    <source>
        <dbReference type="ARBA" id="ARBA00009892"/>
    </source>
</evidence>
<dbReference type="GO" id="GO:0016740">
    <property type="term" value="F:transferase activity"/>
    <property type="evidence" value="ECO:0007669"/>
    <property type="project" value="UniProtKB-KW"/>
</dbReference>
<keyword evidence="5" id="KW-0812">Transmembrane</keyword>
<evidence type="ECO:0000256" key="11">
    <source>
        <dbReference type="ARBA" id="ARBA00023136"/>
    </source>
</evidence>
<dbReference type="Pfam" id="PF01916">
    <property type="entry name" value="DS"/>
    <property type="match status" value="1"/>
</dbReference>
<dbReference type="Proteomes" id="UP001055439">
    <property type="component" value="Chromosome 6"/>
</dbReference>
<dbReference type="InterPro" id="IPR006597">
    <property type="entry name" value="Sel1-like"/>
</dbReference>